<sequence>MKKVYIFLLLGFLSIKCHSQESNCEKFKTGKFLYTSEGLPDTFITRTETTQIETIKESKDEIQGKIIWKSNCNYEFTFTKCQRPYFLGKTIAVEIFEINGNTSKGKALFEGMTLDFKIEKLN</sequence>
<accession>A0A1S1J4T8</accession>
<reference evidence="1" key="2">
    <citation type="submission" date="2016-09" db="EMBL/GenBank/DDBJ databases">
        <authorList>
            <person name="Capua I."/>
            <person name="De Benedictis P."/>
            <person name="Joannis T."/>
            <person name="Lombin L.H."/>
            <person name="Cattoli G."/>
        </authorList>
    </citation>
    <scope>NUCLEOTIDE SEQUENCE [LARGE SCALE GENOMIC DNA]</scope>
    <source>
        <strain evidence="1">MSU</strain>
    </source>
</reference>
<name>A0A1S1J4T8_9FLAO</name>
<evidence type="ECO:0000313" key="4">
    <source>
        <dbReference type="Proteomes" id="UP000198319"/>
    </source>
</evidence>
<keyword evidence="4" id="KW-1185">Reference proteome</keyword>
<protein>
    <recommendedName>
        <fullName evidence="5">Lipoprotein</fullName>
    </recommendedName>
</protein>
<evidence type="ECO:0000313" key="1">
    <source>
        <dbReference type="EMBL" id="OHT45672.1"/>
    </source>
</evidence>
<proteinExistence type="predicted"/>
<dbReference type="Proteomes" id="UP000180252">
    <property type="component" value="Unassembled WGS sequence"/>
</dbReference>
<dbReference type="EMBL" id="MIKE01000022">
    <property type="protein sequence ID" value="OHT45672.1"/>
    <property type="molecule type" value="Genomic_DNA"/>
</dbReference>
<dbReference type="OrthoDB" id="1144076at2"/>
<dbReference type="EMBL" id="MUHG01000023">
    <property type="protein sequence ID" value="OXB18331.1"/>
    <property type="molecule type" value="Genomic_DNA"/>
</dbReference>
<dbReference type="Proteomes" id="UP000198319">
    <property type="component" value="Unassembled WGS sequence"/>
</dbReference>
<evidence type="ECO:0000313" key="3">
    <source>
        <dbReference type="Proteomes" id="UP000180252"/>
    </source>
</evidence>
<reference evidence="3" key="1">
    <citation type="submission" date="2016-09" db="EMBL/GenBank/DDBJ databases">
        <authorList>
            <person name="Chen S."/>
            <person name="Walker E."/>
        </authorList>
    </citation>
    <scope>NUCLEOTIDE SEQUENCE [LARGE SCALE GENOMIC DNA]</scope>
    <source>
        <strain evidence="3">MSU</strain>
    </source>
</reference>
<evidence type="ECO:0000313" key="2">
    <source>
        <dbReference type="EMBL" id="OXB18331.1"/>
    </source>
</evidence>
<evidence type="ECO:0008006" key="5">
    <source>
        <dbReference type="Google" id="ProtNLM"/>
    </source>
</evidence>
<dbReference type="RefSeq" id="WP_070906950.1">
    <property type="nucleotide sequence ID" value="NZ_MIKE01000022.1"/>
</dbReference>
<dbReference type="AlphaFoldDB" id="A0A1S1J4T8"/>
<gene>
    <name evidence="2" type="ORF">B0A71_15540</name>
    <name evidence="1" type="ORF">BHE19_07515</name>
</gene>
<organism evidence="1 3">
    <name type="scientific">Flavobacterium tructae</name>
    <dbReference type="NCBI Taxonomy" id="1114873"/>
    <lineage>
        <taxon>Bacteria</taxon>
        <taxon>Pseudomonadati</taxon>
        <taxon>Bacteroidota</taxon>
        <taxon>Flavobacteriia</taxon>
        <taxon>Flavobacteriales</taxon>
        <taxon>Flavobacteriaceae</taxon>
        <taxon>Flavobacterium</taxon>
    </lineage>
</organism>
<comment type="caution">
    <text evidence="1">The sequence shown here is derived from an EMBL/GenBank/DDBJ whole genome shotgun (WGS) entry which is preliminary data.</text>
</comment>
<reference evidence="2 4" key="3">
    <citation type="submission" date="2016-11" db="EMBL/GenBank/DDBJ databases">
        <title>Whole genomes of Flavobacteriaceae.</title>
        <authorList>
            <person name="Stine C."/>
            <person name="Li C."/>
            <person name="Tadesse D."/>
        </authorList>
    </citation>
    <scope>NUCLEOTIDE SEQUENCE [LARGE SCALE GENOMIC DNA]</scope>
    <source>
        <strain evidence="2 4">ATCC BAA-2541</strain>
    </source>
</reference>